<dbReference type="PANTHER" id="PTHR19331:SF465">
    <property type="entry name" value="EGG PEPTIDE SPERACT RECEPTOR"/>
    <property type="match status" value="1"/>
</dbReference>
<feature type="signal peptide" evidence="6">
    <location>
        <begin position="1"/>
        <end position="27"/>
    </location>
</feature>
<protein>
    <recommendedName>
        <fullName evidence="7">SRCR domain-containing protein</fullName>
    </recommendedName>
</protein>
<dbReference type="Gene3D" id="3.10.250.10">
    <property type="entry name" value="SRCR-like domain"/>
    <property type="match status" value="1"/>
</dbReference>
<feature type="chain" id="PRO_5018549563" description="SRCR domain-containing protein" evidence="6">
    <location>
        <begin position="28"/>
        <end position="166"/>
    </location>
</feature>
<comment type="caution">
    <text evidence="5">Lacks conserved residue(s) required for the propagation of feature annotation.</text>
</comment>
<dbReference type="SMART" id="SM00202">
    <property type="entry name" value="SR"/>
    <property type="match status" value="1"/>
</dbReference>
<dbReference type="PROSITE" id="PS50287">
    <property type="entry name" value="SRCR_2"/>
    <property type="match status" value="1"/>
</dbReference>
<dbReference type="GO" id="GO:0016020">
    <property type="term" value="C:membrane"/>
    <property type="evidence" value="ECO:0007669"/>
    <property type="project" value="InterPro"/>
</dbReference>
<dbReference type="SUPFAM" id="SSF56487">
    <property type="entry name" value="SRCR-like"/>
    <property type="match status" value="1"/>
</dbReference>
<feature type="domain" description="SRCR" evidence="7">
    <location>
        <begin position="103"/>
        <end position="166"/>
    </location>
</feature>
<dbReference type="OrthoDB" id="10066015at2759"/>
<keyword evidence="3" id="KW-1015">Disulfide bond</keyword>
<accession>A0A3S5CNX6</accession>
<evidence type="ECO:0000313" key="8">
    <source>
        <dbReference type="EMBL" id="VEL24439.1"/>
    </source>
</evidence>
<keyword evidence="2" id="KW-0677">Repeat</keyword>
<dbReference type="AlphaFoldDB" id="A0A3S5CNX6"/>
<dbReference type="InterPro" id="IPR001190">
    <property type="entry name" value="SRCR"/>
</dbReference>
<dbReference type="PANTHER" id="PTHR19331">
    <property type="entry name" value="SCAVENGER RECEPTOR DOMAIN-CONTAINING"/>
    <property type="match status" value="1"/>
</dbReference>
<evidence type="ECO:0000256" key="2">
    <source>
        <dbReference type="ARBA" id="ARBA00022737"/>
    </source>
</evidence>
<sequence>MLHIVRRKCILLCTCFIVLILLKPSASSQISARQRQDGLPLGRGPHGRPLDGITGQEVPWEGVWKPEIVEVPFEQPLPSRIDALDDNIIGIIDHRSNESSGEVMLVNGAVRNEGTVVINVKGRWGVICDDNWTLKEANVVCRQLGYHYAMRATSRDYFNTRGQCKC</sequence>
<reference evidence="8" key="1">
    <citation type="submission" date="2018-11" db="EMBL/GenBank/DDBJ databases">
        <authorList>
            <consortium name="Pathogen Informatics"/>
        </authorList>
    </citation>
    <scope>NUCLEOTIDE SEQUENCE</scope>
</reference>
<evidence type="ECO:0000256" key="6">
    <source>
        <dbReference type="SAM" id="SignalP"/>
    </source>
</evidence>
<evidence type="ECO:0000256" key="3">
    <source>
        <dbReference type="ARBA" id="ARBA00023157"/>
    </source>
</evidence>
<name>A0A3S5CNX6_9PLAT</name>
<comment type="caution">
    <text evidence="8">The sequence shown here is derived from an EMBL/GenBank/DDBJ whole genome shotgun (WGS) entry which is preliminary data.</text>
</comment>
<proteinExistence type="predicted"/>
<evidence type="ECO:0000256" key="1">
    <source>
        <dbReference type="ARBA" id="ARBA00022729"/>
    </source>
</evidence>
<dbReference type="Pfam" id="PF00530">
    <property type="entry name" value="SRCR"/>
    <property type="match status" value="1"/>
</dbReference>
<evidence type="ECO:0000259" key="7">
    <source>
        <dbReference type="PROSITE" id="PS50287"/>
    </source>
</evidence>
<dbReference type="PRINTS" id="PR00258">
    <property type="entry name" value="SPERACTRCPTR"/>
</dbReference>
<gene>
    <name evidence="8" type="ORF">PXEA_LOCUS17879</name>
</gene>
<organism evidence="8 9">
    <name type="scientific">Protopolystoma xenopodis</name>
    <dbReference type="NCBI Taxonomy" id="117903"/>
    <lineage>
        <taxon>Eukaryota</taxon>
        <taxon>Metazoa</taxon>
        <taxon>Spiralia</taxon>
        <taxon>Lophotrochozoa</taxon>
        <taxon>Platyhelminthes</taxon>
        <taxon>Monogenea</taxon>
        <taxon>Polyopisthocotylea</taxon>
        <taxon>Polystomatidea</taxon>
        <taxon>Polystomatidae</taxon>
        <taxon>Protopolystoma</taxon>
    </lineage>
</organism>
<dbReference type="InterPro" id="IPR036772">
    <property type="entry name" value="SRCR-like_dom_sf"/>
</dbReference>
<dbReference type="Proteomes" id="UP000784294">
    <property type="component" value="Unassembled WGS sequence"/>
</dbReference>
<evidence type="ECO:0000256" key="5">
    <source>
        <dbReference type="PROSITE-ProRule" id="PRU00196"/>
    </source>
</evidence>
<evidence type="ECO:0000256" key="4">
    <source>
        <dbReference type="ARBA" id="ARBA00023180"/>
    </source>
</evidence>
<keyword evidence="4" id="KW-0325">Glycoprotein</keyword>
<keyword evidence="9" id="KW-1185">Reference proteome</keyword>
<keyword evidence="1 6" id="KW-0732">Signal</keyword>
<evidence type="ECO:0000313" key="9">
    <source>
        <dbReference type="Proteomes" id="UP000784294"/>
    </source>
</evidence>
<dbReference type="EMBL" id="CAAALY010067752">
    <property type="protein sequence ID" value="VEL24439.1"/>
    <property type="molecule type" value="Genomic_DNA"/>
</dbReference>